<protein>
    <submittedName>
        <fullName evidence="3">Uncharacterized protein</fullName>
    </submittedName>
</protein>
<dbReference type="Proteomes" id="UP000076842">
    <property type="component" value="Unassembled WGS sequence"/>
</dbReference>
<feature type="coiled-coil region" evidence="1">
    <location>
        <begin position="1"/>
        <end position="28"/>
    </location>
</feature>
<keyword evidence="4" id="KW-1185">Reference proteome</keyword>
<feature type="compositionally biased region" description="Pro residues" evidence="2">
    <location>
        <begin position="253"/>
        <end position="262"/>
    </location>
</feature>
<sequence>MDSTRSEVESYAVRFERLTQELRRLKKIQIGTAHRRTLVEDQETLKSVERERDYLLDILHKYSDLIPNVQSQIHSAISPLASDMPHIMPELGQDMHSPPISPPISPLLSSPSLPTPTNSLSVIPEQLKSIPQPRRYFIPTPQQMQPQSIPPQKRRTTVAAPIDIAGPSSAGPSNGIMSSFGRRKRHTPPMSEEFEESRPLKRVPYPEEERNTRRMPSDRVQRDEHRSSQHQLVFRPYVPPPTERSQSSRTAFSPPPLPPGPLPVRSVPLGPTRQYMQPGMRTLRASGSLGLIQDFPASMPTNPPPGVKEYSVPNFGDRTPSFPMQPSHHYPLASMPPTYTGPESPIHARHSYAGPYDGSLLSDEAHRPSSPEYVYPEPGRNL</sequence>
<feature type="region of interest" description="Disordered" evidence="2">
    <location>
        <begin position="299"/>
        <end position="382"/>
    </location>
</feature>
<name>A0A165HBW7_9BASI</name>
<evidence type="ECO:0000313" key="3">
    <source>
        <dbReference type="EMBL" id="KZT59096.1"/>
    </source>
</evidence>
<gene>
    <name evidence="3" type="ORF">CALCODRAFT_507769</name>
</gene>
<keyword evidence="1" id="KW-0175">Coiled coil</keyword>
<feature type="region of interest" description="Disordered" evidence="2">
    <location>
        <begin position="163"/>
        <end position="264"/>
    </location>
</feature>
<dbReference type="OrthoDB" id="10572094at2759"/>
<accession>A0A165HBW7</accession>
<reference evidence="3 4" key="1">
    <citation type="journal article" date="2016" name="Mol. Biol. Evol.">
        <title>Comparative Genomics of Early-Diverging Mushroom-Forming Fungi Provides Insights into the Origins of Lignocellulose Decay Capabilities.</title>
        <authorList>
            <person name="Nagy L.G."/>
            <person name="Riley R."/>
            <person name="Tritt A."/>
            <person name="Adam C."/>
            <person name="Daum C."/>
            <person name="Floudas D."/>
            <person name="Sun H."/>
            <person name="Yadav J.S."/>
            <person name="Pangilinan J."/>
            <person name="Larsson K.H."/>
            <person name="Matsuura K."/>
            <person name="Barry K."/>
            <person name="Labutti K."/>
            <person name="Kuo R."/>
            <person name="Ohm R.A."/>
            <person name="Bhattacharya S.S."/>
            <person name="Shirouzu T."/>
            <person name="Yoshinaga Y."/>
            <person name="Martin F.M."/>
            <person name="Grigoriev I.V."/>
            <person name="Hibbett D.S."/>
        </authorList>
    </citation>
    <scope>NUCLEOTIDE SEQUENCE [LARGE SCALE GENOMIC DNA]</scope>
    <source>
        <strain evidence="3 4">HHB12733</strain>
    </source>
</reference>
<evidence type="ECO:0000256" key="1">
    <source>
        <dbReference type="SAM" id="Coils"/>
    </source>
</evidence>
<dbReference type="AlphaFoldDB" id="A0A165HBW7"/>
<dbReference type="EMBL" id="KV423944">
    <property type="protein sequence ID" value="KZT59096.1"/>
    <property type="molecule type" value="Genomic_DNA"/>
</dbReference>
<dbReference type="InParanoid" id="A0A165HBW7"/>
<proteinExistence type="predicted"/>
<feature type="compositionally biased region" description="Basic and acidic residues" evidence="2">
    <location>
        <begin position="196"/>
        <end position="227"/>
    </location>
</feature>
<organism evidence="3 4">
    <name type="scientific">Calocera cornea HHB12733</name>
    <dbReference type="NCBI Taxonomy" id="1353952"/>
    <lineage>
        <taxon>Eukaryota</taxon>
        <taxon>Fungi</taxon>
        <taxon>Dikarya</taxon>
        <taxon>Basidiomycota</taxon>
        <taxon>Agaricomycotina</taxon>
        <taxon>Dacrymycetes</taxon>
        <taxon>Dacrymycetales</taxon>
        <taxon>Dacrymycetaceae</taxon>
        <taxon>Calocera</taxon>
    </lineage>
</organism>
<evidence type="ECO:0000313" key="4">
    <source>
        <dbReference type="Proteomes" id="UP000076842"/>
    </source>
</evidence>
<evidence type="ECO:0000256" key="2">
    <source>
        <dbReference type="SAM" id="MobiDB-lite"/>
    </source>
</evidence>